<feature type="domain" description="ABC transmembrane type-1" evidence="8">
    <location>
        <begin position="115"/>
        <end position="317"/>
    </location>
</feature>
<evidence type="ECO:0000256" key="7">
    <source>
        <dbReference type="RuleBase" id="RU363032"/>
    </source>
</evidence>
<comment type="caution">
    <text evidence="9">The sequence shown here is derived from an EMBL/GenBank/DDBJ whole genome shotgun (WGS) entry which is preliminary data.</text>
</comment>
<dbReference type="InterPro" id="IPR050366">
    <property type="entry name" value="BP-dependent_transpt_permease"/>
</dbReference>
<feature type="transmembrane region" description="Helical" evidence="7">
    <location>
        <begin position="295"/>
        <end position="317"/>
    </location>
</feature>
<feature type="transmembrane region" description="Helical" evidence="7">
    <location>
        <begin position="157"/>
        <end position="178"/>
    </location>
</feature>
<evidence type="ECO:0000256" key="3">
    <source>
        <dbReference type="ARBA" id="ARBA00022475"/>
    </source>
</evidence>
<evidence type="ECO:0000313" key="9">
    <source>
        <dbReference type="EMBL" id="MFC6008959.1"/>
    </source>
</evidence>
<evidence type="ECO:0000313" key="10">
    <source>
        <dbReference type="Proteomes" id="UP001596189"/>
    </source>
</evidence>
<keyword evidence="6 7" id="KW-0472">Membrane</keyword>
<dbReference type="InterPro" id="IPR025966">
    <property type="entry name" value="OppC_N"/>
</dbReference>
<organism evidence="9 10">
    <name type="scientific">Angustibacter luteus</name>
    <dbReference type="NCBI Taxonomy" id="658456"/>
    <lineage>
        <taxon>Bacteria</taxon>
        <taxon>Bacillati</taxon>
        <taxon>Actinomycetota</taxon>
        <taxon>Actinomycetes</taxon>
        <taxon>Kineosporiales</taxon>
        <taxon>Kineosporiaceae</taxon>
    </lineage>
</organism>
<feature type="transmembrane region" description="Helical" evidence="7">
    <location>
        <begin position="119"/>
        <end position="145"/>
    </location>
</feature>
<evidence type="ECO:0000259" key="8">
    <source>
        <dbReference type="PROSITE" id="PS50928"/>
    </source>
</evidence>
<dbReference type="RefSeq" id="WP_345717490.1">
    <property type="nucleotide sequence ID" value="NZ_BAABFP010000007.1"/>
</dbReference>
<evidence type="ECO:0000256" key="4">
    <source>
        <dbReference type="ARBA" id="ARBA00022692"/>
    </source>
</evidence>
<dbReference type="Pfam" id="PF00528">
    <property type="entry name" value="BPD_transp_1"/>
    <property type="match status" value="1"/>
</dbReference>
<evidence type="ECO:0000256" key="5">
    <source>
        <dbReference type="ARBA" id="ARBA00022989"/>
    </source>
</evidence>
<keyword evidence="10" id="KW-1185">Reference proteome</keyword>
<dbReference type="Proteomes" id="UP001596189">
    <property type="component" value="Unassembled WGS sequence"/>
</dbReference>
<evidence type="ECO:0000256" key="1">
    <source>
        <dbReference type="ARBA" id="ARBA00004651"/>
    </source>
</evidence>
<dbReference type="InterPro" id="IPR035906">
    <property type="entry name" value="MetI-like_sf"/>
</dbReference>
<gene>
    <name evidence="9" type="ORF">ACFQDO_17635</name>
</gene>
<feature type="transmembrane region" description="Helical" evidence="7">
    <location>
        <begin position="245"/>
        <end position="275"/>
    </location>
</feature>
<dbReference type="PANTHER" id="PTHR43386:SF1">
    <property type="entry name" value="D,D-DIPEPTIDE TRANSPORT SYSTEM PERMEASE PROTEIN DDPC-RELATED"/>
    <property type="match status" value="1"/>
</dbReference>
<keyword evidence="2 7" id="KW-0813">Transport</keyword>
<accession>A0ABW1JIJ3</accession>
<dbReference type="SUPFAM" id="SSF161098">
    <property type="entry name" value="MetI-like"/>
    <property type="match status" value="1"/>
</dbReference>
<comment type="similarity">
    <text evidence="7">Belongs to the binding-protein-dependent transport system permease family.</text>
</comment>
<feature type="transmembrane region" description="Helical" evidence="7">
    <location>
        <begin position="39"/>
        <end position="60"/>
    </location>
</feature>
<name>A0ABW1JIJ3_9ACTN</name>
<evidence type="ECO:0000256" key="2">
    <source>
        <dbReference type="ARBA" id="ARBA00022448"/>
    </source>
</evidence>
<dbReference type="InterPro" id="IPR000515">
    <property type="entry name" value="MetI-like"/>
</dbReference>
<proteinExistence type="inferred from homology"/>
<keyword evidence="4 7" id="KW-0812">Transmembrane</keyword>
<dbReference type="Pfam" id="PF12911">
    <property type="entry name" value="OppC_N"/>
    <property type="match status" value="1"/>
</dbReference>
<feature type="transmembrane region" description="Helical" evidence="7">
    <location>
        <begin position="190"/>
        <end position="210"/>
    </location>
</feature>
<comment type="subcellular location">
    <subcellularLocation>
        <location evidence="1 7">Cell membrane</location>
        <topology evidence="1 7">Multi-pass membrane protein</topology>
    </subcellularLocation>
</comment>
<protein>
    <submittedName>
        <fullName evidence="9">ABC transporter permease</fullName>
    </submittedName>
</protein>
<dbReference type="EMBL" id="JBHSRD010000008">
    <property type="protein sequence ID" value="MFC6008959.1"/>
    <property type="molecule type" value="Genomic_DNA"/>
</dbReference>
<reference evidence="10" key="1">
    <citation type="journal article" date="2019" name="Int. J. Syst. Evol. Microbiol.">
        <title>The Global Catalogue of Microorganisms (GCM) 10K type strain sequencing project: providing services to taxonomists for standard genome sequencing and annotation.</title>
        <authorList>
            <consortium name="The Broad Institute Genomics Platform"/>
            <consortium name="The Broad Institute Genome Sequencing Center for Infectious Disease"/>
            <person name="Wu L."/>
            <person name="Ma J."/>
        </authorList>
    </citation>
    <scope>NUCLEOTIDE SEQUENCE [LARGE SCALE GENOMIC DNA]</scope>
    <source>
        <strain evidence="10">KACC 14249</strain>
    </source>
</reference>
<sequence length="331" mass="35735">MTIASQSLDQETHVTEGAAGIEGRSPSQIAWGRLKRDRVGMISLLVVTLYVVIALLAPVITRLLGVDAKYHTDLIGDGGMPKASSWLNQGISTTHLLGIEPETGRDILAELLYGSRVSLLVAFSATLLTVVIGVVLGIVAGYSGGWLDTLLGRTMDLILCVPQLVLLISLSPLVLNALDSRFGIDGNSARLIYLIAVFGIFGWPYLARIIRGQVLSLREREFVEAAVSIGASTRRILFKEILPNLWVPILVYSSLLLPSYISAEAALSFLGVGVAEPTVTWGNMLSNSVKYYQVVPLYLFIPGMALFLLVLAFNLLGDSIRDALDPRAGRS</sequence>
<dbReference type="Gene3D" id="1.10.3720.10">
    <property type="entry name" value="MetI-like"/>
    <property type="match status" value="1"/>
</dbReference>
<dbReference type="PANTHER" id="PTHR43386">
    <property type="entry name" value="OLIGOPEPTIDE TRANSPORT SYSTEM PERMEASE PROTEIN APPC"/>
    <property type="match status" value="1"/>
</dbReference>
<keyword evidence="5 7" id="KW-1133">Transmembrane helix</keyword>
<keyword evidence="3" id="KW-1003">Cell membrane</keyword>
<evidence type="ECO:0000256" key="6">
    <source>
        <dbReference type="ARBA" id="ARBA00023136"/>
    </source>
</evidence>
<dbReference type="CDD" id="cd06261">
    <property type="entry name" value="TM_PBP2"/>
    <property type="match status" value="1"/>
</dbReference>
<dbReference type="PROSITE" id="PS50928">
    <property type="entry name" value="ABC_TM1"/>
    <property type="match status" value="1"/>
</dbReference>